<organism evidence="1 2">
    <name type="scientific">Owenia fusiformis</name>
    <name type="common">Polychaete worm</name>
    <dbReference type="NCBI Taxonomy" id="6347"/>
    <lineage>
        <taxon>Eukaryota</taxon>
        <taxon>Metazoa</taxon>
        <taxon>Spiralia</taxon>
        <taxon>Lophotrochozoa</taxon>
        <taxon>Annelida</taxon>
        <taxon>Polychaeta</taxon>
        <taxon>Sedentaria</taxon>
        <taxon>Canalipalpata</taxon>
        <taxon>Sabellida</taxon>
        <taxon>Oweniida</taxon>
        <taxon>Oweniidae</taxon>
        <taxon>Owenia</taxon>
    </lineage>
</organism>
<proteinExistence type="predicted"/>
<dbReference type="EMBL" id="CAIIXF020000011">
    <property type="protein sequence ID" value="CAH1799283.1"/>
    <property type="molecule type" value="Genomic_DNA"/>
</dbReference>
<dbReference type="OrthoDB" id="10044229at2759"/>
<gene>
    <name evidence="1" type="ORF">OFUS_LOCUS23311</name>
</gene>
<dbReference type="InterPro" id="IPR036438">
    <property type="entry name" value="Insulin-like_sf"/>
</dbReference>
<accession>A0A8S4PZ81</accession>
<dbReference type="AlphaFoldDB" id="A0A8S4PZ81"/>
<protein>
    <submittedName>
        <fullName evidence="1">Uncharacterized protein</fullName>
    </submittedName>
</protein>
<evidence type="ECO:0000313" key="1">
    <source>
        <dbReference type="EMBL" id="CAH1799283.1"/>
    </source>
</evidence>
<dbReference type="Gene3D" id="1.10.100.10">
    <property type="entry name" value="Insulin-like"/>
    <property type="match status" value="1"/>
</dbReference>
<sequence>MVRRALYLTVSSYTPTLLACVAILLVNYCNGAARARDSQVALEKIKELFLARTPHEWKQNWHVDCHRRCRSELIHHIRIACEKDIYRLDKRLADSNNPFMGEDEANSFFKVRSRRDLRLKRRGIMQECCYDKPCSWEEFAESCHTHSRLPASRINHCKK</sequence>
<name>A0A8S4PZ81_OWEFU</name>
<evidence type="ECO:0000313" key="2">
    <source>
        <dbReference type="Proteomes" id="UP000749559"/>
    </source>
</evidence>
<reference evidence="1" key="1">
    <citation type="submission" date="2022-03" db="EMBL/GenBank/DDBJ databases">
        <authorList>
            <person name="Martin C."/>
        </authorList>
    </citation>
    <scope>NUCLEOTIDE SEQUENCE</scope>
</reference>
<keyword evidence="2" id="KW-1185">Reference proteome</keyword>
<dbReference type="Proteomes" id="UP000749559">
    <property type="component" value="Unassembled WGS sequence"/>
</dbReference>
<dbReference type="PROSITE" id="PS51257">
    <property type="entry name" value="PROKAR_LIPOPROTEIN"/>
    <property type="match status" value="1"/>
</dbReference>
<dbReference type="SUPFAM" id="SSF56994">
    <property type="entry name" value="Insulin-like"/>
    <property type="match status" value="1"/>
</dbReference>
<comment type="caution">
    <text evidence="1">The sequence shown here is derived from an EMBL/GenBank/DDBJ whole genome shotgun (WGS) entry which is preliminary data.</text>
</comment>